<protein>
    <submittedName>
        <fullName evidence="1">Uncharacterized protein</fullName>
    </submittedName>
</protein>
<dbReference type="OrthoDB" id="10659235at2759"/>
<accession>A0A2G8SRK9</accession>
<sequence length="296" mass="30877">MMHSDSRLITFMLGENIGCPLMLACISECSDVPIACVMMDTGRHNAPIEFCVVCDPNTGMLMVMPMTMTGSGSMMHGCHHMPMGSGMNGMGMEHCGSGNGHGMGMGMRNMMGHSMMGGGMGHGMNSMCNVSMNGMMMGGSGMGGMGGMGCMCGMGGMGGMGGVCGIGGMGGMGMGGMSGMGGMGMGGMGGRMCMTTGRQDMRTSKLVLFKLDPTSACMSDMNNNSDVLCNALRAAQPLWHCRLEHMRVCTSIVVCRNPMTHEIVAVENDSGRGHGMMERSGGVLALMMPIHMRSRL</sequence>
<dbReference type="EMBL" id="AYKW01000001">
    <property type="protein sequence ID" value="PIL36353.1"/>
    <property type="molecule type" value="Genomic_DNA"/>
</dbReference>
<proteinExistence type="predicted"/>
<evidence type="ECO:0000313" key="1">
    <source>
        <dbReference type="EMBL" id="PIL36353.1"/>
    </source>
</evidence>
<reference evidence="1 2" key="1">
    <citation type="journal article" date="2015" name="Sci. Rep.">
        <title>Chromosome-level genome map provides insights into diverse defense mechanisms in the medicinal fungus Ganoderma sinense.</title>
        <authorList>
            <person name="Zhu Y."/>
            <person name="Xu J."/>
            <person name="Sun C."/>
            <person name="Zhou S."/>
            <person name="Xu H."/>
            <person name="Nelson D.R."/>
            <person name="Qian J."/>
            <person name="Song J."/>
            <person name="Luo H."/>
            <person name="Xiang L."/>
            <person name="Li Y."/>
            <person name="Xu Z."/>
            <person name="Ji A."/>
            <person name="Wang L."/>
            <person name="Lu S."/>
            <person name="Hayward A."/>
            <person name="Sun W."/>
            <person name="Li X."/>
            <person name="Schwartz D.C."/>
            <person name="Wang Y."/>
            <person name="Chen S."/>
        </authorList>
    </citation>
    <scope>NUCLEOTIDE SEQUENCE [LARGE SCALE GENOMIC DNA]</scope>
    <source>
        <strain evidence="1 2">ZZ0214-1</strain>
    </source>
</reference>
<dbReference type="Proteomes" id="UP000230002">
    <property type="component" value="Unassembled WGS sequence"/>
</dbReference>
<dbReference type="AlphaFoldDB" id="A0A2G8SRK9"/>
<organism evidence="1 2">
    <name type="scientific">Ganoderma sinense ZZ0214-1</name>
    <dbReference type="NCBI Taxonomy" id="1077348"/>
    <lineage>
        <taxon>Eukaryota</taxon>
        <taxon>Fungi</taxon>
        <taxon>Dikarya</taxon>
        <taxon>Basidiomycota</taxon>
        <taxon>Agaricomycotina</taxon>
        <taxon>Agaricomycetes</taxon>
        <taxon>Polyporales</taxon>
        <taxon>Polyporaceae</taxon>
        <taxon>Ganoderma</taxon>
    </lineage>
</organism>
<evidence type="ECO:0000313" key="2">
    <source>
        <dbReference type="Proteomes" id="UP000230002"/>
    </source>
</evidence>
<comment type="caution">
    <text evidence="1">The sequence shown here is derived from an EMBL/GenBank/DDBJ whole genome shotgun (WGS) entry which is preliminary data.</text>
</comment>
<name>A0A2G8SRK9_9APHY</name>
<keyword evidence="2" id="KW-1185">Reference proteome</keyword>
<gene>
    <name evidence="1" type="ORF">GSI_00041</name>
</gene>